<comment type="caution">
    <text evidence="1">The sequence shown here is derived from an EMBL/GenBank/DDBJ whole genome shotgun (WGS) entry which is preliminary data.</text>
</comment>
<organism evidence="1 2">
    <name type="scientific">Persea americana</name>
    <name type="common">Avocado</name>
    <dbReference type="NCBI Taxonomy" id="3435"/>
    <lineage>
        <taxon>Eukaryota</taxon>
        <taxon>Viridiplantae</taxon>
        <taxon>Streptophyta</taxon>
        <taxon>Embryophyta</taxon>
        <taxon>Tracheophyta</taxon>
        <taxon>Spermatophyta</taxon>
        <taxon>Magnoliopsida</taxon>
        <taxon>Magnoliidae</taxon>
        <taxon>Laurales</taxon>
        <taxon>Lauraceae</taxon>
        <taxon>Persea</taxon>
    </lineage>
</organism>
<keyword evidence="2" id="KW-1185">Reference proteome</keyword>
<evidence type="ECO:0000313" key="2">
    <source>
        <dbReference type="Proteomes" id="UP001234297"/>
    </source>
</evidence>
<gene>
    <name evidence="1" type="ORF">MRB53_009848</name>
</gene>
<sequence length="257" mass="29055">MKLHGPISHPSHPQHKLKWKHTKNPFSCNGCKEGGIGNKYTCSECDFDLHEKCASPYLTMEHAFYKKCEFLFHDKIPFNMKCDACNKLVQGFGFQCRNCDYVLHPCCANLPWLLHDGSLDLRLRWKKLSRPCDKCQKKGPGWSYRSDCKKYNLHVGGAKELLMEAWDAIYRNEDENKVREIQTRIPKMAVTAKNHHHDKGKGGGRGGGKILKWARTFAVAVRVVVSALLGDPAAIITVVASSIFPSPAREKLGTWTS</sequence>
<protein>
    <submittedName>
        <fullName evidence="1">Uncharacterized protein</fullName>
    </submittedName>
</protein>
<accession>A0ACC2LQ87</accession>
<name>A0ACC2LQ87_PERAE</name>
<proteinExistence type="predicted"/>
<dbReference type="EMBL" id="CM056811">
    <property type="protein sequence ID" value="KAJ8635581.1"/>
    <property type="molecule type" value="Genomic_DNA"/>
</dbReference>
<dbReference type="Proteomes" id="UP001234297">
    <property type="component" value="Chromosome 3"/>
</dbReference>
<evidence type="ECO:0000313" key="1">
    <source>
        <dbReference type="EMBL" id="KAJ8635581.1"/>
    </source>
</evidence>
<reference evidence="1 2" key="1">
    <citation type="journal article" date="2022" name="Hortic Res">
        <title>A haplotype resolved chromosomal level avocado genome allows analysis of novel avocado genes.</title>
        <authorList>
            <person name="Nath O."/>
            <person name="Fletcher S.J."/>
            <person name="Hayward A."/>
            <person name="Shaw L.M."/>
            <person name="Masouleh A.K."/>
            <person name="Furtado A."/>
            <person name="Henry R.J."/>
            <person name="Mitter N."/>
        </authorList>
    </citation>
    <scope>NUCLEOTIDE SEQUENCE [LARGE SCALE GENOMIC DNA]</scope>
    <source>
        <strain evidence="2">cv. Hass</strain>
    </source>
</reference>